<sequence length="240" mass="25464">MLSDCLLMITSFLARSMRRRSFFQLAGATAATSALVLTGCGKDDPTPPAGANPNVLTLPAGDVGLLNYAYLLEQLEAAFYQKVLDAKLTDLLPGELAALTDLRDHEVIHREFFKFALLDNAIPTLVFDFSSISFTSRLNVLTAAKKFEDLGVAAYNGVGKLVSSSAYLVLLAKIASVEARHAAFIRDALQPNSLATPDATIIATAGDSTGFNIALTPREVLAAAAPFLPFAVDASQLPTS</sequence>
<organism evidence="1 2">
    <name type="scientific">Hymenobacter fastidiosus</name>
    <dbReference type="NCBI Taxonomy" id="486264"/>
    <lineage>
        <taxon>Bacteria</taxon>
        <taxon>Pseudomonadati</taxon>
        <taxon>Bacteroidota</taxon>
        <taxon>Cytophagia</taxon>
        <taxon>Cytophagales</taxon>
        <taxon>Hymenobacteraceae</taxon>
        <taxon>Hymenobacter</taxon>
    </lineage>
</organism>
<dbReference type="EMBL" id="BAABDJ010000029">
    <property type="protein sequence ID" value="GAA4011838.1"/>
    <property type="molecule type" value="Genomic_DNA"/>
</dbReference>
<dbReference type="InterPro" id="IPR009078">
    <property type="entry name" value="Ferritin-like_SF"/>
</dbReference>
<name>A0ABP7SHG9_9BACT</name>
<proteinExistence type="predicted"/>
<evidence type="ECO:0000313" key="1">
    <source>
        <dbReference type="EMBL" id="GAA4011838.1"/>
    </source>
</evidence>
<protein>
    <recommendedName>
        <fullName evidence="3">Ferritin-like domain-containing protein</fullName>
    </recommendedName>
</protein>
<evidence type="ECO:0000313" key="2">
    <source>
        <dbReference type="Proteomes" id="UP001500567"/>
    </source>
</evidence>
<keyword evidence="2" id="KW-1185">Reference proteome</keyword>
<dbReference type="Pfam" id="PF13668">
    <property type="entry name" value="Ferritin_2"/>
    <property type="match status" value="1"/>
</dbReference>
<accession>A0ABP7SHG9</accession>
<gene>
    <name evidence="1" type="ORF">GCM10022408_25450</name>
</gene>
<dbReference type="Proteomes" id="UP001500567">
    <property type="component" value="Unassembled WGS sequence"/>
</dbReference>
<reference evidence="2" key="1">
    <citation type="journal article" date="2019" name="Int. J. Syst. Evol. Microbiol.">
        <title>The Global Catalogue of Microorganisms (GCM) 10K type strain sequencing project: providing services to taxonomists for standard genome sequencing and annotation.</title>
        <authorList>
            <consortium name="The Broad Institute Genomics Platform"/>
            <consortium name="The Broad Institute Genome Sequencing Center for Infectious Disease"/>
            <person name="Wu L."/>
            <person name="Ma J."/>
        </authorList>
    </citation>
    <scope>NUCLEOTIDE SEQUENCE [LARGE SCALE GENOMIC DNA]</scope>
    <source>
        <strain evidence="2">JCM 17224</strain>
    </source>
</reference>
<evidence type="ECO:0008006" key="3">
    <source>
        <dbReference type="Google" id="ProtNLM"/>
    </source>
</evidence>
<comment type="caution">
    <text evidence="1">The sequence shown here is derived from an EMBL/GenBank/DDBJ whole genome shotgun (WGS) entry which is preliminary data.</text>
</comment>
<dbReference type="SUPFAM" id="SSF47240">
    <property type="entry name" value="Ferritin-like"/>
    <property type="match status" value="1"/>
</dbReference>